<dbReference type="PANTHER" id="PTHR10457">
    <property type="entry name" value="MEVALONATE KINASE/GALACTOKINASE"/>
    <property type="match status" value="1"/>
</dbReference>
<dbReference type="Pfam" id="PF00288">
    <property type="entry name" value="GHMP_kinases_N"/>
    <property type="match status" value="1"/>
</dbReference>
<keyword evidence="6" id="KW-0119">Carbohydrate metabolism</keyword>
<organism evidence="10 11">
    <name type="scientific">Pseudoclavibacter albus</name>
    <dbReference type="NCBI Taxonomy" id="272241"/>
    <lineage>
        <taxon>Bacteria</taxon>
        <taxon>Bacillati</taxon>
        <taxon>Actinomycetota</taxon>
        <taxon>Actinomycetes</taxon>
        <taxon>Micrococcales</taxon>
        <taxon>Microbacteriaceae</taxon>
        <taxon>Pseudoclavibacter</taxon>
    </lineage>
</organism>
<dbReference type="InterPro" id="IPR006204">
    <property type="entry name" value="GHMP_kinase_N_dom"/>
</dbReference>
<dbReference type="InterPro" id="IPR020568">
    <property type="entry name" value="Ribosomal_Su5_D2-typ_SF"/>
</dbReference>
<keyword evidence="11" id="KW-1185">Reference proteome</keyword>
<dbReference type="PRINTS" id="PR00473">
    <property type="entry name" value="GALCTOKINASE"/>
</dbReference>
<dbReference type="InterPro" id="IPR006203">
    <property type="entry name" value="GHMP_knse_ATP-bd_CS"/>
</dbReference>
<evidence type="ECO:0000256" key="1">
    <source>
        <dbReference type="ARBA" id="ARBA00006566"/>
    </source>
</evidence>
<evidence type="ECO:0000313" key="10">
    <source>
        <dbReference type="EMBL" id="MCT2043483.1"/>
    </source>
</evidence>
<dbReference type="InterPro" id="IPR013750">
    <property type="entry name" value="GHMP_kinase_C_dom"/>
</dbReference>
<dbReference type="Gene3D" id="3.30.70.890">
    <property type="entry name" value="GHMP kinase, C-terminal domain"/>
    <property type="match status" value="1"/>
</dbReference>
<keyword evidence="2" id="KW-0808">Transferase</keyword>
<dbReference type="SUPFAM" id="SSF54211">
    <property type="entry name" value="Ribosomal protein S5 domain 2-like"/>
    <property type="match status" value="1"/>
</dbReference>
<dbReference type="SUPFAM" id="SSF55060">
    <property type="entry name" value="GHMP Kinase, C-terminal domain"/>
    <property type="match status" value="1"/>
</dbReference>
<feature type="domain" description="GHMP kinase C-terminal" evidence="8">
    <location>
        <begin position="310"/>
        <end position="370"/>
    </location>
</feature>
<dbReference type="PIRSF" id="PIRSF000530">
    <property type="entry name" value="Galactokinase"/>
    <property type="match status" value="1"/>
</dbReference>
<keyword evidence="4" id="KW-0418">Kinase</keyword>
<keyword evidence="3" id="KW-0547">Nucleotide-binding</keyword>
<dbReference type="InterPro" id="IPR019539">
    <property type="entry name" value="GalKase_N"/>
</dbReference>
<sequence>MSRELNLKVAQGFREAFARDPQGVWSAPGRVSVIGDHTDEQDGLGFGFGIELRTAVAVATRTDGKITVATDLVPERAEAELASITPSGPTASWKAYPLGMVWAVLEYGRENPPADTSDDPDPSVFLGTGLDVFLSTELPIGGGLSSSASICAALGTALSELWQLNIRPFDLACLAQRVEQQAAGAQTGLTDHIICLYSEEDKDVFFDARGNDVSVIDVPNLAASQLQSVIVNTRESHRNWSQELEQRRVDCARAAELLGVQSLRELRLEDLEASDVEMDERVYRRARHIITEITRVLEFTRVLRTDGPNAIADILDQSHASLREDYGVSTERIEFTVDLARAHGARGARVTGSGLGGSVFALMPVDAIPAFRADLAEGYAEHGWEAPDVYEVSSAAGARREL</sequence>
<dbReference type="PROSITE" id="PS00627">
    <property type="entry name" value="GHMP_KINASES_ATP"/>
    <property type="match status" value="1"/>
</dbReference>
<feature type="domain" description="Galactokinase N-terminal" evidence="9">
    <location>
        <begin position="12"/>
        <end position="59"/>
    </location>
</feature>
<evidence type="ECO:0000256" key="2">
    <source>
        <dbReference type="ARBA" id="ARBA00022679"/>
    </source>
</evidence>
<dbReference type="PRINTS" id="PR00959">
    <property type="entry name" value="MEVGALKINASE"/>
</dbReference>
<evidence type="ECO:0000259" key="7">
    <source>
        <dbReference type="Pfam" id="PF00288"/>
    </source>
</evidence>
<evidence type="ECO:0000259" key="8">
    <source>
        <dbReference type="Pfam" id="PF08544"/>
    </source>
</evidence>
<evidence type="ECO:0000313" key="11">
    <source>
        <dbReference type="Proteomes" id="UP001525379"/>
    </source>
</evidence>
<evidence type="ECO:0000259" key="9">
    <source>
        <dbReference type="Pfam" id="PF10509"/>
    </source>
</evidence>
<keyword evidence="6" id="KW-0299">Galactose metabolism</keyword>
<gene>
    <name evidence="10" type="ORF">M3D15_09125</name>
</gene>
<evidence type="ECO:0000256" key="5">
    <source>
        <dbReference type="ARBA" id="ARBA00022840"/>
    </source>
</evidence>
<accession>A0ABT2HYU2</accession>
<keyword evidence="5" id="KW-0067">ATP-binding</keyword>
<name>A0ABT2HYU2_9MICO</name>
<evidence type="ECO:0000256" key="4">
    <source>
        <dbReference type="ARBA" id="ARBA00022777"/>
    </source>
</evidence>
<dbReference type="InterPro" id="IPR000705">
    <property type="entry name" value="Galactokinase"/>
</dbReference>
<feature type="domain" description="GHMP kinase N-terminal" evidence="7">
    <location>
        <begin position="128"/>
        <end position="198"/>
    </location>
</feature>
<dbReference type="EMBL" id="JALXSQ010000047">
    <property type="protein sequence ID" value="MCT2043483.1"/>
    <property type="molecule type" value="Genomic_DNA"/>
</dbReference>
<dbReference type="Pfam" id="PF10509">
    <property type="entry name" value="GalKase_gal_bdg"/>
    <property type="match status" value="1"/>
</dbReference>
<dbReference type="InterPro" id="IPR006206">
    <property type="entry name" value="Mevalonate/galactokinase"/>
</dbReference>
<dbReference type="InterPro" id="IPR036554">
    <property type="entry name" value="GHMP_kinase_C_sf"/>
</dbReference>
<dbReference type="Proteomes" id="UP001525379">
    <property type="component" value="Unassembled WGS sequence"/>
</dbReference>
<comment type="caution">
    <text evidence="10">The sequence shown here is derived from an EMBL/GenBank/DDBJ whole genome shotgun (WGS) entry which is preliminary data.</text>
</comment>
<dbReference type="InterPro" id="IPR014721">
    <property type="entry name" value="Ribsml_uS5_D2-typ_fold_subgr"/>
</dbReference>
<dbReference type="RefSeq" id="WP_066082468.1">
    <property type="nucleotide sequence ID" value="NZ_JALXSQ010000047.1"/>
</dbReference>
<reference evidence="10 11" key="1">
    <citation type="submission" date="2022-04" db="EMBL/GenBank/DDBJ databases">
        <title>Human microbiome associated bacterial genomes.</title>
        <authorList>
            <person name="Sandstrom S."/>
            <person name="Salamzade R."/>
            <person name="Kalan L.R."/>
        </authorList>
    </citation>
    <scope>NUCLEOTIDE SEQUENCE [LARGE SCALE GENOMIC DNA]</scope>
    <source>
        <strain evidence="11">p3-SID1799</strain>
    </source>
</reference>
<proteinExistence type="inferred from homology"/>
<evidence type="ECO:0000256" key="6">
    <source>
        <dbReference type="ARBA" id="ARBA00023144"/>
    </source>
</evidence>
<protein>
    <submittedName>
        <fullName evidence="10">Galactokinase</fullName>
    </submittedName>
</protein>
<dbReference type="PANTHER" id="PTHR10457:SF7">
    <property type="entry name" value="GALACTOKINASE-RELATED"/>
    <property type="match status" value="1"/>
</dbReference>
<evidence type="ECO:0000256" key="3">
    <source>
        <dbReference type="ARBA" id="ARBA00022741"/>
    </source>
</evidence>
<dbReference type="Pfam" id="PF08544">
    <property type="entry name" value="GHMP_kinases_C"/>
    <property type="match status" value="1"/>
</dbReference>
<comment type="similarity">
    <text evidence="1">Belongs to the GHMP kinase family. GalK subfamily.</text>
</comment>
<dbReference type="Gene3D" id="3.30.230.10">
    <property type="match status" value="1"/>
</dbReference>